<dbReference type="Gene3D" id="3.40.50.80">
    <property type="entry name" value="Nucleotide-binding domain of ferredoxin-NADP reductase (FNR) module"/>
    <property type="match status" value="1"/>
</dbReference>
<evidence type="ECO:0000256" key="6">
    <source>
        <dbReference type="ARBA" id="ARBA00023002"/>
    </source>
</evidence>
<evidence type="ECO:0000256" key="4">
    <source>
        <dbReference type="ARBA" id="ARBA00022723"/>
    </source>
</evidence>
<evidence type="ECO:0000313" key="11">
    <source>
        <dbReference type="Proteomes" id="UP000034778"/>
    </source>
</evidence>
<dbReference type="GO" id="GO:0016491">
    <property type="term" value="F:oxidoreductase activity"/>
    <property type="evidence" value="ECO:0007669"/>
    <property type="project" value="UniProtKB-KW"/>
</dbReference>
<dbReference type="AlphaFoldDB" id="A0A0F9ZMU7"/>
<dbReference type="GO" id="GO:0046872">
    <property type="term" value="F:metal ion binding"/>
    <property type="evidence" value="ECO:0007669"/>
    <property type="project" value="UniProtKB-KW"/>
</dbReference>
<evidence type="ECO:0000256" key="8">
    <source>
        <dbReference type="ARBA" id="ARBA00023014"/>
    </source>
</evidence>
<keyword evidence="7" id="KW-0408">Iron</keyword>
<evidence type="ECO:0000259" key="9">
    <source>
        <dbReference type="PROSITE" id="PS51384"/>
    </source>
</evidence>
<keyword evidence="3" id="KW-0001">2Fe-2S</keyword>
<name>A0A0F9ZMU7_9BACT</name>
<sequence>MKLTLVKKITEAKSTKSFYFEPDISFTWLPGQYIYITLSKLNYPDERGMTRHFTISSSPTEGDLIQITTRIREESGYKKTLDELQIGSIVKGKGPQETFVLDSNRLDSRFSVFLAGGIGITPFRSMIKYNIDKKLNLPMYLIYSNSDSEFVFKKELDLWQKENDFIKVEYINTSATGRIDTLKIEKLIANWKLIIDNYTFSVVGPNIFVDAMEDALEQLNIPSAKIHTEKFTGY</sequence>
<dbReference type="InterPro" id="IPR001709">
    <property type="entry name" value="Flavoprot_Pyr_Nucl_cyt_Rdtase"/>
</dbReference>
<comment type="caution">
    <text evidence="10">The sequence shown here is derived from an EMBL/GenBank/DDBJ whole genome shotgun (WGS) entry which is preliminary data.</text>
</comment>
<keyword evidence="6" id="KW-0560">Oxidoreductase</keyword>
<feature type="domain" description="FAD-binding FR-type" evidence="9">
    <location>
        <begin position="1"/>
        <end position="102"/>
    </location>
</feature>
<proteinExistence type="predicted"/>
<evidence type="ECO:0000256" key="1">
    <source>
        <dbReference type="ARBA" id="ARBA00001974"/>
    </source>
</evidence>
<dbReference type="PROSITE" id="PS51384">
    <property type="entry name" value="FAD_FR"/>
    <property type="match status" value="1"/>
</dbReference>
<dbReference type="PANTHER" id="PTHR47354:SF6">
    <property type="entry name" value="NADH OXIDOREDUCTASE HCR"/>
    <property type="match status" value="1"/>
</dbReference>
<evidence type="ECO:0000313" key="10">
    <source>
        <dbReference type="EMBL" id="KKP45578.1"/>
    </source>
</evidence>
<accession>A0A0F9ZMU7</accession>
<keyword evidence="2" id="KW-0285">Flavoprotein</keyword>
<dbReference type="Proteomes" id="UP000034778">
    <property type="component" value="Unassembled WGS sequence"/>
</dbReference>
<dbReference type="PRINTS" id="PR00410">
    <property type="entry name" value="PHEHYDRXLASE"/>
</dbReference>
<comment type="cofactor">
    <cofactor evidence="1">
        <name>FAD</name>
        <dbReference type="ChEBI" id="CHEBI:57692"/>
    </cofactor>
</comment>
<reference evidence="10 11" key="1">
    <citation type="journal article" date="2015" name="Nature">
        <title>rRNA introns, odd ribosomes, and small enigmatic genomes across a large radiation of phyla.</title>
        <authorList>
            <person name="Brown C.T."/>
            <person name="Hug L.A."/>
            <person name="Thomas B.C."/>
            <person name="Sharon I."/>
            <person name="Castelle C.J."/>
            <person name="Singh A."/>
            <person name="Wilkins M.J."/>
            <person name="Williams K.H."/>
            <person name="Banfield J.F."/>
        </authorList>
    </citation>
    <scope>NUCLEOTIDE SEQUENCE [LARGE SCALE GENOMIC DNA]</scope>
</reference>
<dbReference type="Pfam" id="PF00175">
    <property type="entry name" value="NAD_binding_1"/>
    <property type="match status" value="1"/>
</dbReference>
<dbReference type="SUPFAM" id="SSF63380">
    <property type="entry name" value="Riboflavin synthase domain-like"/>
    <property type="match status" value="1"/>
</dbReference>
<dbReference type="InterPro" id="IPR050415">
    <property type="entry name" value="MRET"/>
</dbReference>
<dbReference type="PANTHER" id="PTHR47354">
    <property type="entry name" value="NADH OXIDOREDUCTASE HCR"/>
    <property type="match status" value="1"/>
</dbReference>
<evidence type="ECO:0000256" key="2">
    <source>
        <dbReference type="ARBA" id="ARBA00022630"/>
    </source>
</evidence>
<keyword evidence="5" id="KW-0274">FAD</keyword>
<dbReference type="SUPFAM" id="SSF52343">
    <property type="entry name" value="Ferredoxin reductase-like, C-terminal NADP-linked domain"/>
    <property type="match status" value="1"/>
</dbReference>
<dbReference type="EMBL" id="LBOW01000001">
    <property type="protein sequence ID" value="KKP45578.1"/>
    <property type="molecule type" value="Genomic_DNA"/>
</dbReference>
<evidence type="ECO:0000256" key="5">
    <source>
        <dbReference type="ARBA" id="ARBA00022827"/>
    </source>
</evidence>
<dbReference type="CDD" id="cd00322">
    <property type="entry name" value="FNR_like"/>
    <property type="match status" value="1"/>
</dbReference>
<dbReference type="InterPro" id="IPR039261">
    <property type="entry name" value="FNR_nucleotide-bd"/>
</dbReference>
<dbReference type="InterPro" id="IPR001433">
    <property type="entry name" value="OxRdtase_FAD/NAD-bd"/>
</dbReference>
<keyword evidence="4" id="KW-0479">Metal-binding</keyword>
<dbReference type="STRING" id="1618566.UR35_C0001G0175"/>
<dbReference type="InterPro" id="IPR017938">
    <property type="entry name" value="Riboflavin_synthase-like_b-brl"/>
</dbReference>
<dbReference type="Pfam" id="PF00970">
    <property type="entry name" value="FAD_binding_6"/>
    <property type="match status" value="1"/>
</dbReference>
<dbReference type="Gene3D" id="2.40.30.10">
    <property type="entry name" value="Translation factors"/>
    <property type="match status" value="1"/>
</dbReference>
<keyword evidence="8" id="KW-0411">Iron-sulfur</keyword>
<evidence type="ECO:0000256" key="7">
    <source>
        <dbReference type="ARBA" id="ARBA00023004"/>
    </source>
</evidence>
<organism evidence="10 11">
    <name type="scientific">Candidatus Woesebacteria bacterium GW2011_GWB1_33_22</name>
    <dbReference type="NCBI Taxonomy" id="1618566"/>
    <lineage>
        <taxon>Bacteria</taxon>
        <taxon>Candidatus Woeseibacteriota</taxon>
    </lineage>
</organism>
<dbReference type="PRINTS" id="PR00371">
    <property type="entry name" value="FPNCR"/>
</dbReference>
<dbReference type="InterPro" id="IPR008333">
    <property type="entry name" value="Cbr1-like_FAD-bd_dom"/>
</dbReference>
<protein>
    <submittedName>
        <fullName evidence="10">Oxidoreductase, 2Fe-2S and FAD/NAD(P) binding domain protein</fullName>
    </submittedName>
</protein>
<gene>
    <name evidence="10" type="ORF">UR35_C0001G0175</name>
</gene>
<dbReference type="GO" id="GO:0051537">
    <property type="term" value="F:2 iron, 2 sulfur cluster binding"/>
    <property type="evidence" value="ECO:0007669"/>
    <property type="project" value="UniProtKB-KW"/>
</dbReference>
<dbReference type="InterPro" id="IPR017927">
    <property type="entry name" value="FAD-bd_FR_type"/>
</dbReference>
<evidence type="ECO:0000256" key="3">
    <source>
        <dbReference type="ARBA" id="ARBA00022714"/>
    </source>
</evidence>